<dbReference type="Proteomes" id="UP000821845">
    <property type="component" value="Chromosome 5"/>
</dbReference>
<sequence>MPNSRAQGISMVVLDQLYAIVWKDVYVQAIKRHYYVTAVEVVLIILSFFAVEHDRPILPTKHCAKPPCLHYSEPREYHERELANFSCPQLVTPVLGHSPRDTLDWRAPFAYCIWGGLAQRNYVDRQKTLCVRVPSVIVRRFFVLNFNVLYAPRKIGDKLFQAAFKDNDKVRVAGFDKVENMLNAFHKVSPKPKRGPEQRVVAVTLDESGEGGSKLGLAFSVSFYDEFVYMSKRLNGYALFEPLPNPVTQRESVACLQLALGQAHLASVATQAQYAEKPYDIVTHRTAEGPYPLDVPSHRWLMLIRLGVGYLVPFCLILSRVVEETQQGMREKLRLVGLRATVYRTGHWVAGFFSGIVSVIMVMAYMTAVENTSDHGSQAFLDDTSKMVVLICFGLFTAQYISKAMLLALFFRDTALAVVFGVVYWHISYVMPCILLEDMQGRAAHYILMDRWTKLLTATLPCVGMHWCFRIIGCANVVGEQYTFSSTASYVLDLDNVTMVEIWNVMLIDSLVNITLGWYFSHVLTWYIGVPYVPWFPLMYRYWFPTQQGLFQQIPPSVPDGVHFEPYPIDKEEVVFVNRLEYEKKQKHVLRDTSFKAYQGEIMVILGPSGAGKTALVNIMSGSAVATEGQVIVNGYDVAVQTARAREMMGVVQQRDVLFYDLTVAEHLVFFGALAGLSGDALIHRCVELQDMFSLGDIAEVRANFLLEAQKRRLAIAIAIVVPRKVLILDEPVRGMDAASRTNVWQVLDKLRPSTCIIITTPEVEDVELLADRIAILGFGALKCCGRTGFLQRRYGTGYNVTIQKGAKFETKRTLQALQARVPESRVLQDHRTSVVYFLGMRNGVTPLSAALQHLEGDMRGMSIESMQVNVVTMQDVFTRLILELDVANVESRRRTASVARRNVLKSHMGAATEIEYSEREAIATENVGGVSHVEEYESSVQIEQHMKSLFDLKAGKPTFKQTLVAMIEKRRNYTWQTFALPVLCWLLPAALMFAECQSEQRLLNQLAVSFAGDRLTYDLPSLHPGSNVFVSADQASEPFKEQYHQFLDREGTAVKDVTNVKGLMVDFKKSRTAFREYMAGAEFQAGPDKNTPGKAVAWFNGDSYHTQSASLAAVGSALLRKISGDHEAKMVTVLRPLKTDNDTVASRSAYNLRFADELSTLLSSRVLRMVLLPATTSVVAASFVLFPIEDRVTNSKTMQLISGVHPLIYWLGNYVWDMVLSLVALLVLFFPVLICHSDFTSIAISVVMVFLSYVHSILALTYWFSFATDSLISGFLIVNTINALSGTVSTMGYQLLMISQEQGSNNLISLTQPWDPVLMGLYLLPPFSYTWAITKVTQKVSEDRYCQGSTQMVHDVCAYLHNSPDEGAVLLTNLRYCCASFYASNGRTVSHLSPFAFHRDAVMVELLVMLVEGFVLLVLLGLFEHGLLRSWFRSGAQTPAPPAQPLREGVAEERRIVEKIIAGNDFTKPALVVLDIRKTTGNRQVLRGLTFHVDPGETFVVLGMRGCGKTTLLDILTGVLPPTSGTALIGHTLLSNTSAWQQRIGVCPHYDGVLGRLTVRQTLTLYARVRGMTGDAIDKMLEHMIVLLNLTAVADDTVDSTGAVTRRKLAVAISIVGLPPVVLMNDPATGLDTMSKRKIYRSIQIMRQLVKSATMIVTQSVSDCAVISDRMAIMLNGQFQCLGSINDLRKRYCRGSVILVKLKPSVLQNVAVIASIHTQVQSAFPGAVHTGRLSMALEYSTELKMPWSKAVSTAYNLKQQLSEHALDVILTDVTMEHVLLKMAKYEDVKPVAVAVA</sequence>
<keyword evidence="2" id="KW-1185">Reference proteome</keyword>
<evidence type="ECO:0000313" key="2">
    <source>
        <dbReference type="Proteomes" id="UP000821845"/>
    </source>
</evidence>
<accession>A0ACB7SC36</accession>
<dbReference type="EMBL" id="CM023485">
    <property type="protein sequence ID" value="KAH6931248.1"/>
    <property type="molecule type" value="Genomic_DNA"/>
</dbReference>
<name>A0ACB7SC36_HYAAI</name>
<gene>
    <name evidence="1" type="ORF">HPB50_023244</name>
</gene>
<protein>
    <submittedName>
        <fullName evidence="1">Uncharacterized protein</fullName>
    </submittedName>
</protein>
<organism evidence="1 2">
    <name type="scientific">Hyalomma asiaticum</name>
    <name type="common">Tick</name>
    <dbReference type="NCBI Taxonomy" id="266040"/>
    <lineage>
        <taxon>Eukaryota</taxon>
        <taxon>Metazoa</taxon>
        <taxon>Ecdysozoa</taxon>
        <taxon>Arthropoda</taxon>
        <taxon>Chelicerata</taxon>
        <taxon>Arachnida</taxon>
        <taxon>Acari</taxon>
        <taxon>Parasitiformes</taxon>
        <taxon>Ixodida</taxon>
        <taxon>Ixodoidea</taxon>
        <taxon>Ixodidae</taxon>
        <taxon>Hyalomminae</taxon>
        <taxon>Hyalomma</taxon>
    </lineage>
</organism>
<proteinExistence type="predicted"/>
<comment type="caution">
    <text evidence="1">The sequence shown here is derived from an EMBL/GenBank/DDBJ whole genome shotgun (WGS) entry which is preliminary data.</text>
</comment>
<reference evidence="1" key="1">
    <citation type="submission" date="2020-05" db="EMBL/GenBank/DDBJ databases">
        <title>Large-scale comparative analyses of tick genomes elucidate their genetic diversity and vector capacities.</title>
        <authorList>
            <person name="Jia N."/>
            <person name="Wang J."/>
            <person name="Shi W."/>
            <person name="Du L."/>
            <person name="Sun Y."/>
            <person name="Zhan W."/>
            <person name="Jiang J."/>
            <person name="Wang Q."/>
            <person name="Zhang B."/>
            <person name="Ji P."/>
            <person name="Sakyi L.B."/>
            <person name="Cui X."/>
            <person name="Yuan T."/>
            <person name="Jiang B."/>
            <person name="Yang W."/>
            <person name="Lam T.T.-Y."/>
            <person name="Chang Q."/>
            <person name="Ding S."/>
            <person name="Wang X."/>
            <person name="Zhu J."/>
            <person name="Ruan X."/>
            <person name="Zhao L."/>
            <person name="Wei J."/>
            <person name="Que T."/>
            <person name="Du C."/>
            <person name="Cheng J."/>
            <person name="Dai P."/>
            <person name="Han X."/>
            <person name="Huang E."/>
            <person name="Gao Y."/>
            <person name="Liu J."/>
            <person name="Shao H."/>
            <person name="Ye R."/>
            <person name="Li L."/>
            <person name="Wei W."/>
            <person name="Wang X."/>
            <person name="Wang C."/>
            <person name="Yang T."/>
            <person name="Huo Q."/>
            <person name="Li W."/>
            <person name="Guo W."/>
            <person name="Chen H."/>
            <person name="Zhou L."/>
            <person name="Ni X."/>
            <person name="Tian J."/>
            <person name="Zhou Y."/>
            <person name="Sheng Y."/>
            <person name="Liu T."/>
            <person name="Pan Y."/>
            <person name="Xia L."/>
            <person name="Li J."/>
            <person name="Zhao F."/>
            <person name="Cao W."/>
        </authorList>
    </citation>
    <scope>NUCLEOTIDE SEQUENCE</scope>
    <source>
        <strain evidence="1">Hyas-2018</strain>
    </source>
</reference>
<evidence type="ECO:0000313" key="1">
    <source>
        <dbReference type="EMBL" id="KAH6931248.1"/>
    </source>
</evidence>